<dbReference type="Proteomes" id="UP000479710">
    <property type="component" value="Unassembled WGS sequence"/>
</dbReference>
<evidence type="ECO:0008006" key="4">
    <source>
        <dbReference type="Google" id="ProtNLM"/>
    </source>
</evidence>
<sequence>MDRATGLTRAPGAVMEKGHQELAVAPDPDSGGEDPGSIGGEGATAKTGRGRRRALGRGRHPAAAQDGGAGGPPPGGDGDGGGRDGVDLAATTGILRAVAGTEVGEAGGRPRRRNTVV</sequence>
<feature type="region of interest" description="Disordered" evidence="1">
    <location>
        <begin position="1"/>
        <end position="89"/>
    </location>
</feature>
<organism evidence="2 3">
    <name type="scientific">Oryza meyeriana var. granulata</name>
    <dbReference type="NCBI Taxonomy" id="110450"/>
    <lineage>
        <taxon>Eukaryota</taxon>
        <taxon>Viridiplantae</taxon>
        <taxon>Streptophyta</taxon>
        <taxon>Embryophyta</taxon>
        <taxon>Tracheophyta</taxon>
        <taxon>Spermatophyta</taxon>
        <taxon>Magnoliopsida</taxon>
        <taxon>Liliopsida</taxon>
        <taxon>Poales</taxon>
        <taxon>Poaceae</taxon>
        <taxon>BOP clade</taxon>
        <taxon>Oryzoideae</taxon>
        <taxon>Oryzeae</taxon>
        <taxon>Oryzinae</taxon>
        <taxon>Oryza</taxon>
        <taxon>Oryza meyeriana</taxon>
    </lineage>
</organism>
<name>A0A6G1CVR0_9ORYZ</name>
<evidence type="ECO:0000313" key="2">
    <source>
        <dbReference type="EMBL" id="KAF0904149.1"/>
    </source>
</evidence>
<comment type="caution">
    <text evidence="2">The sequence shown here is derived from an EMBL/GenBank/DDBJ whole genome shotgun (WGS) entry which is preliminary data.</text>
</comment>
<dbReference type="EMBL" id="SPHZ02000008">
    <property type="protein sequence ID" value="KAF0904149.1"/>
    <property type="molecule type" value="Genomic_DNA"/>
</dbReference>
<evidence type="ECO:0000313" key="3">
    <source>
        <dbReference type="Proteomes" id="UP000479710"/>
    </source>
</evidence>
<accession>A0A6G1CVR0</accession>
<evidence type="ECO:0000256" key="1">
    <source>
        <dbReference type="SAM" id="MobiDB-lite"/>
    </source>
</evidence>
<feature type="compositionally biased region" description="Basic residues" evidence="1">
    <location>
        <begin position="48"/>
        <end position="60"/>
    </location>
</feature>
<proteinExistence type="predicted"/>
<feature type="compositionally biased region" description="Gly residues" evidence="1">
    <location>
        <begin position="33"/>
        <end position="42"/>
    </location>
</feature>
<keyword evidence="3" id="KW-1185">Reference proteome</keyword>
<reference evidence="2 3" key="1">
    <citation type="submission" date="2019-11" db="EMBL/GenBank/DDBJ databases">
        <title>Whole genome sequence of Oryza granulata.</title>
        <authorList>
            <person name="Li W."/>
        </authorList>
    </citation>
    <scope>NUCLEOTIDE SEQUENCE [LARGE SCALE GENOMIC DNA]</scope>
    <source>
        <strain evidence="3">cv. Menghai</strain>
        <tissue evidence="2">Leaf</tissue>
    </source>
</reference>
<protein>
    <recommendedName>
        <fullName evidence="4">DUF834 domain-containing protein</fullName>
    </recommendedName>
</protein>
<gene>
    <name evidence="2" type="ORF">E2562_032420</name>
</gene>
<dbReference type="AlphaFoldDB" id="A0A6G1CVR0"/>